<dbReference type="PRINTS" id="PR00598">
    <property type="entry name" value="HTHMARR"/>
</dbReference>
<dbReference type="Proteomes" id="UP000252698">
    <property type="component" value="Chromosome"/>
</dbReference>
<dbReference type="RefSeq" id="WP_114242990.1">
    <property type="nucleotide sequence ID" value="NZ_CP027306.1"/>
</dbReference>
<evidence type="ECO:0000256" key="2">
    <source>
        <dbReference type="ARBA" id="ARBA00023125"/>
    </source>
</evidence>
<proteinExistence type="predicted"/>
<evidence type="ECO:0000256" key="3">
    <source>
        <dbReference type="ARBA" id="ARBA00023163"/>
    </source>
</evidence>
<dbReference type="GO" id="GO:0003677">
    <property type="term" value="F:DNA binding"/>
    <property type="evidence" value="ECO:0007669"/>
    <property type="project" value="UniProtKB-KW"/>
</dbReference>
<dbReference type="GO" id="GO:0003700">
    <property type="term" value="F:DNA-binding transcription factor activity"/>
    <property type="evidence" value="ECO:0007669"/>
    <property type="project" value="InterPro"/>
</dbReference>
<dbReference type="PROSITE" id="PS50995">
    <property type="entry name" value="HTH_MARR_2"/>
    <property type="match status" value="1"/>
</dbReference>
<evidence type="ECO:0000256" key="1">
    <source>
        <dbReference type="ARBA" id="ARBA00023015"/>
    </source>
</evidence>
<dbReference type="PANTHER" id="PTHR33164">
    <property type="entry name" value="TRANSCRIPTIONAL REGULATOR, MARR FAMILY"/>
    <property type="match status" value="1"/>
</dbReference>
<evidence type="ECO:0000313" key="6">
    <source>
        <dbReference type="Proteomes" id="UP000252698"/>
    </source>
</evidence>
<keyword evidence="2" id="KW-0238">DNA-binding</keyword>
<gene>
    <name evidence="5" type="ORF">C5746_04440</name>
</gene>
<dbReference type="PANTHER" id="PTHR33164:SF64">
    <property type="entry name" value="TRANSCRIPTIONAL REGULATOR SLYA"/>
    <property type="match status" value="1"/>
</dbReference>
<keyword evidence="3" id="KW-0804">Transcription</keyword>
<dbReference type="SUPFAM" id="SSF46785">
    <property type="entry name" value="Winged helix' DNA-binding domain"/>
    <property type="match status" value="1"/>
</dbReference>
<dbReference type="SMART" id="SM00347">
    <property type="entry name" value="HTH_MARR"/>
    <property type="match status" value="1"/>
</dbReference>
<dbReference type="InterPro" id="IPR036388">
    <property type="entry name" value="WH-like_DNA-bd_sf"/>
</dbReference>
<organism evidence="5 6">
    <name type="scientific">Streptomyces atratus</name>
    <dbReference type="NCBI Taxonomy" id="1893"/>
    <lineage>
        <taxon>Bacteria</taxon>
        <taxon>Bacillati</taxon>
        <taxon>Actinomycetota</taxon>
        <taxon>Actinomycetes</taxon>
        <taxon>Kitasatosporales</taxon>
        <taxon>Streptomycetaceae</taxon>
        <taxon>Streptomyces</taxon>
    </lineage>
</organism>
<evidence type="ECO:0000259" key="4">
    <source>
        <dbReference type="PROSITE" id="PS50995"/>
    </source>
</evidence>
<dbReference type="GO" id="GO:0006950">
    <property type="term" value="P:response to stress"/>
    <property type="evidence" value="ECO:0007669"/>
    <property type="project" value="TreeGrafter"/>
</dbReference>
<accession>A0A2Z5J7K8</accession>
<name>A0A2Z5J7K8_STRAR</name>
<sequence>MSAEQTHDHLPMADAATAVEALPPQEELTSEGHPGTPAEVAHSHLFFWITQVAGRRDRLLAQEFRAFGVRVAEWRVLLSVSIRPGTSLKETAEYATVDPTTLTRTVDGMARSGWLTRNPDPADLRITRLELTDTGRDLLGRLWPVAERVNLQACAGLPDGAAQLMCHGLREVLRGLEKAAPTHR</sequence>
<reference evidence="5 6" key="1">
    <citation type="journal article" date="2018" name="Front. Microbiol.">
        <title>Genome Sequencing of Streptomyces atratus SCSIOZH16 and Activation Production of Nocardamine via Metabolic Engineering.</title>
        <authorList>
            <person name="Li Y."/>
            <person name="Zhang C."/>
            <person name="Liu C."/>
            <person name="Ju J."/>
            <person name="Ma J."/>
        </authorList>
    </citation>
    <scope>NUCLEOTIDE SEQUENCE [LARGE SCALE GENOMIC DNA]</scope>
    <source>
        <strain evidence="5 6">SCSIO_ZH16</strain>
    </source>
</reference>
<keyword evidence="1" id="KW-0805">Transcription regulation</keyword>
<protein>
    <recommendedName>
        <fullName evidence="4">HTH marR-type domain-containing protein</fullName>
    </recommendedName>
</protein>
<dbReference type="EMBL" id="CP027306">
    <property type="protein sequence ID" value="AXE76326.1"/>
    <property type="molecule type" value="Genomic_DNA"/>
</dbReference>
<dbReference type="InterPro" id="IPR000835">
    <property type="entry name" value="HTH_MarR-typ"/>
</dbReference>
<dbReference type="InterPro" id="IPR039422">
    <property type="entry name" value="MarR/SlyA-like"/>
</dbReference>
<dbReference type="KEGG" id="sata:C5746_04440"/>
<feature type="domain" description="HTH marR-type" evidence="4">
    <location>
        <begin position="42"/>
        <end position="174"/>
    </location>
</feature>
<evidence type="ECO:0000313" key="5">
    <source>
        <dbReference type="EMBL" id="AXE76326.1"/>
    </source>
</evidence>
<dbReference type="InterPro" id="IPR036390">
    <property type="entry name" value="WH_DNA-bd_sf"/>
</dbReference>
<dbReference type="Gene3D" id="1.10.10.10">
    <property type="entry name" value="Winged helix-like DNA-binding domain superfamily/Winged helix DNA-binding domain"/>
    <property type="match status" value="1"/>
</dbReference>
<dbReference type="GeneID" id="95517787"/>
<dbReference type="Pfam" id="PF01047">
    <property type="entry name" value="MarR"/>
    <property type="match status" value="1"/>
</dbReference>
<dbReference type="AlphaFoldDB" id="A0A2Z5J7K8"/>